<proteinExistence type="predicted"/>
<name>A0A6J5T802_9CAUD</name>
<evidence type="ECO:0000313" key="1">
    <source>
        <dbReference type="EMBL" id="CAB4223231.1"/>
    </source>
</evidence>
<accession>A0A6J5T802</accession>
<reference evidence="1" key="1">
    <citation type="submission" date="2020-05" db="EMBL/GenBank/DDBJ databases">
        <authorList>
            <person name="Chiriac C."/>
            <person name="Salcher M."/>
            <person name="Ghai R."/>
            <person name="Kavagutti S V."/>
        </authorList>
    </citation>
    <scope>NUCLEOTIDE SEQUENCE</scope>
</reference>
<sequence length="178" mass="19332">MATPKKEPKPPADVLDLLAEQGNTNPKIIIAQMLWKARHHYPDLAMTITRDDVAKFRACTDYLEVTPDVRIFRRSAIPARAAQPGVAGKPDGIPGYAGSPAAEFVTVVLVNKGTEDGFKPIENNEDDAQAGERQEKLRRAKENVPQLATMVNNAAAHGDFSQALVMELCEAAMLLAKA</sequence>
<gene>
    <name evidence="1" type="ORF">UFOVP1670_5</name>
</gene>
<protein>
    <submittedName>
        <fullName evidence="1">Uncharacterized protein</fullName>
    </submittedName>
</protein>
<dbReference type="EMBL" id="LR797531">
    <property type="protein sequence ID" value="CAB4223231.1"/>
    <property type="molecule type" value="Genomic_DNA"/>
</dbReference>
<organism evidence="1">
    <name type="scientific">uncultured Caudovirales phage</name>
    <dbReference type="NCBI Taxonomy" id="2100421"/>
    <lineage>
        <taxon>Viruses</taxon>
        <taxon>Duplodnaviria</taxon>
        <taxon>Heunggongvirae</taxon>
        <taxon>Uroviricota</taxon>
        <taxon>Caudoviricetes</taxon>
        <taxon>Peduoviridae</taxon>
        <taxon>Maltschvirus</taxon>
        <taxon>Maltschvirus maltsch</taxon>
    </lineage>
</organism>